<organism evidence="2 3">
    <name type="scientific">Crassaminicella thermophila</name>
    <dbReference type="NCBI Taxonomy" id="2599308"/>
    <lineage>
        <taxon>Bacteria</taxon>
        <taxon>Bacillati</taxon>
        <taxon>Bacillota</taxon>
        <taxon>Clostridia</taxon>
        <taxon>Eubacteriales</taxon>
        <taxon>Clostridiaceae</taxon>
        <taxon>Crassaminicella</taxon>
    </lineage>
</organism>
<dbReference type="GO" id="GO:0005975">
    <property type="term" value="P:carbohydrate metabolic process"/>
    <property type="evidence" value="ECO:0007669"/>
    <property type="project" value="InterPro"/>
</dbReference>
<name>A0A5C0SEG6_CRATE</name>
<dbReference type="InterPro" id="IPR011583">
    <property type="entry name" value="Chitinase_II/V-like_cat"/>
</dbReference>
<dbReference type="GO" id="GO:0008061">
    <property type="term" value="F:chitin binding"/>
    <property type="evidence" value="ECO:0007669"/>
    <property type="project" value="InterPro"/>
</dbReference>
<keyword evidence="3" id="KW-1185">Reference proteome</keyword>
<dbReference type="Proteomes" id="UP000324646">
    <property type="component" value="Chromosome"/>
</dbReference>
<dbReference type="KEGG" id="crs:FQB35_02715"/>
<dbReference type="PROSITE" id="PS51910">
    <property type="entry name" value="GH18_2"/>
    <property type="match status" value="1"/>
</dbReference>
<proteinExistence type="predicted"/>
<dbReference type="Pfam" id="PF07833">
    <property type="entry name" value="Cu_amine_oxidN1"/>
    <property type="match status" value="1"/>
</dbReference>
<dbReference type="InterPro" id="IPR017853">
    <property type="entry name" value="GH"/>
</dbReference>
<evidence type="ECO:0000313" key="3">
    <source>
        <dbReference type="Proteomes" id="UP000324646"/>
    </source>
</evidence>
<gene>
    <name evidence="2" type="ORF">FQB35_02715</name>
</gene>
<keyword evidence="2" id="KW-0378">Hydrolase</keyword>
<dbReference type="SMART" id="SM00636">
    <property type="entry name" value="Glyco_18"/>
    <property type="match status" value="1"/>
</dbReference>
<dbReference type="InterPro" id="IPR001223">
    <property type="entry name" value="Glyco_hydro18_cat"/>
</dbReference>
<dbReference type="Pfam" id="PF00704">
    <property type="entry name" value="Glyco_hydro_18"/>
    <property type="match status" value="1"/>
</dbReference>
<evidence type="ECO:0000313" key="2">
    <source>
        <dbReference type="EMBL" id="QEK11369.1"/>
    </source>
</evidence>
<dbReference type="SUPFAM" id="SSF51445">
    <property type="entry name" value="(Trans)glycosidases"/>
    <property type="match status" value="1"/>
</dbReference>
<dbReference type="InterPro" id="IPR036582">
    <property type="entry name" value="Mao_N_sf"/>
</dbReference>
<dbReference type="PANTHER" id="PTHR46066:SF2">
    <property type="entry name" value="CHITINASE DOMAIN-CONTAINING PROTEIN 1"/>
    <property type="match status" value="1"/>
</dbReference>
<protein>
    <submittedName>
        <fullName evidence="2">Glycosyl hydrolase</fullName>
    </submittedName>
</protein>
<evidence type="ECO:0000259" key="1">
    <source>
        <dbReference type="PROSITE" id="PS51910"/>
    </source>
</evidence>
<dbReference type="AlphaFoldDB" id="A0A5C0SEG6"/>
<sequence>MKKNDFYIILGCLMLLIGFIFTKHYALAAPIENNEVIIKDGEQMIIYEDYDEIVKIENNNVYIDLYTLSKHLNLLVDYDENNKIAVIASSNKIIRFYQNKKVKINQKITMNISPMVFVNERPFVPINQIAEHLNIKYNFIEEKKLLLLENQYEKIITAKAAKDNVNVRFKPTSWSLEDDLLKENEKVEILKKEGKWIKILTPRGKIGYVKEYELKDEEEILGVVRENKPIWKPEKGKIMLTWEHVHKSNPDTSIIGELKGLNVISPTWITLTDASGKINHKISKDYIDWAKNRGYKIWPVFTNNFDPKLTNEFFKNPSAREKAIDEVLKLVKENYLDGINIDFENVYLKDKEKLVLFVRELTSAFHENGLIVSIDVTVKGGSENWSQCYDRAALGEVVDYVVLMAYDEHWGSSPISGSVASMGWVEKGINGLLEEVSPQKLILGVPFYTRIWMEKPSVKNPDKIEVKSKAAGMETINEILKINDIVKVWDEKSGQNYVEYNENDLVYKIWIEDGQSMKLRADFVNKYNLAGIGAWRRGFETEDMWNIINETLRERP</sequence>
<dbReference type="PANTHER" id="PTHR46066">
    <property type="entry name" value="CHITINASE DOMAIN-CONTAINING PROTEIN 1 FAMILY MEMBER"/>
    <property type="match status" value="1"/>
</dbReference>
<dbReference type="RefSeq" id="WP_148808461.1">
    <property type="nucleotide sequence ID" value="NZ_CP042243.1"/>
</dbReference>
<dbReference type="Gene3D" id="3.20.20.80">
    <property type="entry name" value="Glycosidases"/>
    <property type="match status" value="1"/>
</dbReference>
<dbReference type="OrthoDB" id="9775889at2"/>
<dbReference type="GO" id="GO:0016787">
    <property type="term" value="F:hydrolase activity"/>
    <property type="evidence" value="ECO:0007669"/>
    <property type="project" value="UniProtKB-KW"/>
</dbReference>
<dbReference type="Gene3D" id="2.30.30.40">
    <property type="entry name" value="SH3 Domains"/>
    <property type="match status" value="1"/>
</dbReference>
<feature type="domain" description="GH18" evidence="1">
    <location>
        <begin position="236"/>
        <end position="555"/>
    </location>
</feature>
<dbReference type="SUPFAM" id="SSF55383">
    <property type="entry name" value="Copper amine oxidase, domain N"/>
    <property type="match status" value="1"/>
</dbReference>
<dbReference type="InterPro" id="IPR029070">
    <property type="entry name" value="Chitinase_insertion_sf"/>
</dbReference>
<dbReference type="EMBL" id="CP042243">
    <property type="protein sequence ID" value="QEK11369.1"/>
    <property type="molecule type" value="Genomic_DNA"/>
</dbReference>
<accession>A0A5C0SEG6</accession>
<dbReference type="Gene3D" id="3.10.50.10">
    <property type="match status" value="1"/>
</dbReference>
<dbReference type="InterPro" id="IPR012854">
    <property type="entry name" value="Cu_amine_oxidase-like_N"/>
</dbReference>
<reference evidence="2 3" key="1">
    <citation type="submission" date="2019-07" db="EMBL/GenBank/DDBJ databases">
        <title>Complete genome of Crassaminicella thermophila SY095.</title>
        <authorList>
            <person name="Li X."/>
        </authorList>
    </citation>
    <scope>NUCLEOTIDE SEQUENCE [LARGE SCALE GENOMIC DNA]</scope>
    <source>
        <strain evidence="2 3">SY095</strain>
    </source>
</reference>